<organism evidence="7 8">
    <name type="scientific">Nocardia albiluteola</name>
    <dbReference type="NCBI Taxonomy" id="2842303"/>
    <lineage>
        <taxon>Bacteria</taxon>
        <taxon>Bacillati</taxon>
        <taxon>Actinomycetota</taxon>
        <taxon>Actinomycetes</taxon>
        <taxon>Mycobacteriales</taxon>
        <taxon>Nocardiaceae</taxon>
        <taxon>Nocardia</taxon>
    </lineage>
</organism>
<name>A0ABS6B5E1_9NOCA</name>
<dbReference type="InterPro" id="IPR028082">
    <property type="entry name" value="Peripla_BP_I"/>
</dbReference>
<dbReference type="PANTHER" id="PTHR30146">
    <property type="entry name" value="LACI-RELATED TRANSCRIPTIONAL REPRESSOR"/>
    <property type="match status" value="1"/>
</dbReference>
<dbReference type="PROSITE" id="PS00356">
    <property type="entry name" value="HTH_LACI_1"/>
    <property type="match status" value="1"/>
</dbReference>
<reference evidence="7 8" key="1">
    <citation type="submission" date="2021-06" db="EMBL/GenBank/DDBJ databases">
        <title>Actinomycetes sequencing.</title>
        <authorList>
            <person name="Shan Q."/>
        </authorList>
    </citation>
    <scope>NUCLEOTIDE SEQUENCE [LARGE SCALE GENOMIC DNA]</scope>
    <source>
        <strain evidence="7 8">NEAU-G5</strain>
    </source>
</reference>
<keyword evidence="1" id="KW-0805">Transcription regulation</keyword>
<dbReference type="InterPro" id="IPR046335">
    <property type="entry name" value="LacI/GalR-like_sensor"/>
</dbReference>
<dbReference type="Gene3D" id="3.40.50.2300">
    <property type="match status" value="2"/>
</dbReference>
<evidence type="ECO:0000313" key="8">
    <source>
        <dbReference type="Proteomes" id="UP000733379"/>
    </source>
</evidence>
<dbReference type="Gene3D" id="1.10.260.40">
    <property type="entry name" value="lambda repressor-like DNA-binding domains"/>
    <property type="match status" value="1"/>
</dbReference>
<dbReference type="EMBL" id="JAHKNI010000004">
    <property type="protein sequence ID" value="MBU3062641.1"/>
    <property type="molecule type" value="Genomic_DNA"/>
</dbReference>
<sequence>MSDPRTPASEAARRSTPRRGATMREVAALAGVSIKTVSRVVRGEPGVSPELAARVTDAAAMLDYRHNLAASTLRGHGQKTAAIGLVLMDVANPFASALHRAVEDFAHGRGTLVFAVSSDENPGRQREVLDALLSRRVDGLIVMPVGTDHGMLIHEQRRGTPVVFVDRLPAAAEIDSVTVDNRAGARRAIEHLAAQGHRRIAYLGDLHTIWTAAQRYAGYVEGLACTGIALDPTLICADLHNPDAAEAAVDALLSRPDRPTALFSAQNLVTVGVLRALQKRGLHRDIALVSFDDLPLAELLTPALTAVTQDPAVIGRTAAELLFARLDGDQSPPRRRVVPTRLLVRGSGEIPPSGAQPEA</sequence>
<keyword evidence="2" id="KW-0238">DNA-binding</keyword>
<protein>
    <submittedName>
        <fullName evidence="7">LacI family transcriptional regulator</fullName>
    </submittedName>
</protein>
<dbReference type="Pfam" id="PF00356">
    <property type="entry name" value="LacI"/>
    <property type="match status" value="1"/>
</dbReference>
<dbReference type="Pfam" id="PF13377">
    <property type="entry name" value="Peripla_BP_3"/>
    <property type="match status" value="1"/>
</dbReference>
<evidence type="ECO:0000256" key="2">
    <source>
        <dbReference type="ARBA" id="ARBA00023125"/>
    </source>
</evidence>
<evidence type="ECO:0000256" key="3">
    <source>
        <dbReference type="ARBA" id="ARBA00023163"/>
    </source>
</evidence>
<evidence type="ECO:0000256" key="1">
    <source>
        <dbReference type="ARBA" id="ARBA00023015"/>
    </source>
</evidence>
<dbReference type="SUPFAM" id="SSF47413">
    <property type="entry name" value="lambda repressor-like DNA-binding domains"/>
    <property type="match status" value="1"/>
</dbReference>
<dbReference type="InterPro" id="IPR000843">
    <property type="entry name" value="HTH_LacI"/>
</dbReference>
<comment type="caution">
    <text evidence="7">The sequence shown here is derived from an EMBL/GenBank/DDBJ whole genome shotgun (WGS) entry which is preliminary data.</text>
</comment>
<evidence type="ECO:0000259" key="5">
    <source>
        <dbReference type="PROSITE" id="PS50932"/>
    </source>
</evidence>
<dbReference type="CDD" id="cd06267">
    <property type="entry name" value="PBP1_LacI_sugar_binding-like"/>
    <property type="match status" value="1"/>
</dbReference>
<accession>A0ABS6B5E1</accession>
<dbReference type="InterPro" id="IPR010982">
    <property type="entry name" value="Lambda_DNA-bd_dom_sf"/>
</dbReference>
<gene>
    <name evidence="6" type="ORF">KO481_14055</name>
    <name evidence="7" type="ORF">KO481_28855</name>
</gene>
<feature type="region of interest" description="Disordered" evidence="4">
    <location>
        <begin position="1"/>
        <end position="22"/>
    </location>
</feature>
<dbReference type="SMART" id="SM00354">
    <property type="entry name" value="HTH_LACI"/>
    <property type="match status" value="1"/>
</dbReference>
<dbReference type="PROSITE" id="PS50932">
    <property type="entry name" value="HTH_LACI_2"/>
    <property type="match status" value="1"/>
</dbReference>
<feature type="domain" description="HTH lacI-type" evidence="5">
    <location>
        <begin position="21"/>
        <end position="75"/>
    </location>
</feature>
<evidence type="ECO:0000256" key="4">
    <source>
        <dbReference type="SAM" id="MobiDB-lite"/>
    </source>
</evidence>
<dbReference type="PANTHER" id="PTHR30146:SF109">
    <property type="entry name" value="HTH-TYPE TRANSCRIPTIONAL REGULATOR GALS"/>
    <property type="match status" value="1"/>
</dbReference>
<dbReference type="EMBL" id="JAHKNI010000011">
    <property type="protein sequence ID" value="MBU3065525.1"/>
    <property type="molecule type" value="Genomic_DNA"/>
</dbReference>
<dbReference type="RefSeq" id="WP_215917552.1">
    <property type="nucleotide sequence ID" value="NZ_JAHKNI010000004.1"/>
</dbReference>
<dbReference type="CDD" id="cd01392">
    <property type="entry name" value="HTH_LacI"/>
    <property type="match status" value="1"/>
</dbReference>
<dbReference type="SUPFAM" id="SSF53822">
    <property type="entry name" value="Periplasmic binding protein-like I"/>
    <property type="match status" value="1"/>
</dbReference>
<dbReference type="Proteomes" id="UP000733379">
    <property type="component" value="Unassembled WGS sequence"/>
</dbReference>
<proteinExistence type="predicted"/>
<evidence type="ECO:0000313" key="6">
    <source>
        <dbReference type="EMBL" id="MBU3062641.1"/>
    </source>
</evidence>
<keyword evidence="3" id="KW-0804">Transcription</keyword>
<evidence type="ECO:0000313" key="7">
    <source>
        <dbReference type="EMBL" id="MBU3065525.1"/>
    </source>
</evidence>
<keyword evidence="8" id="KW-1185">Reference proteome</keyword>